<sequence>MSMFFLRHQKSADAAMAVACRRREQAGADHAREHLRLRELEPGGACPGRAASAWWSRRATAPRARRWPSSVSGPPTSARSSARPAAWTRAAATPRSWPRGHPRRRLGRRQQGRLPPRHGVRRRLQRAAAPACGSRRRGDHRLGHQARQPRGRRRPACRPAQ</sequence>
<feature type="compositionally biased region" description="Low complexity" evidence="1">
    <location>
        <begin position="49"/>
        <end position="97"/>
    </location>
</feature>
<evidence type="ECO:0000313" key="3">
    <source>
        <dbReference type="Proteomes" id="UP000823388"/>
    </source>
</evidence>
<proteinExistence type="predicted"/>
<name>A0A8T0VKU3_PANVG</name>
<dbReference type="AlphaFoldDB" id="A0A8T0VKU3"/>
<evidence type="ECO:0000256" key="1">
    <source>
        <dbReference type="SAM" id="MobiDB-lite"/>
    </source>
</evidence>
<evidence type="ECO:0000313" key="2">
    <source>
        <dbReference type="EMBL" id="KAG2633143.1"/>
    </source>
</evidence>
<accession>A0A8T0VKU3</accession>
<gene>
    <name evidence="2" type="ORF">PVAP13_2NG277303</name>
</gene>
<reference evidence="2" key="1">
    <citation type="submission" date="2020-05" db="EMBL/GenBank/DDBJ databases">
        <title>WGS assembly of Panicum virgatum.</title>
        <authorList>
            <person name="Lovell J.T."/>
            <person name="Jenkins J."/>
            <person name="Shu S."/>
            <person name="Juenger T.E."/>
            <person name="Schmutz J."/>
        </authorList>
    </citation>
    <scope>NUCLEOTIDE SEQUENCE</scope>
    <source>
        <strain evidence="2">AP13</strain>
    </source>
</reference>
<dbReference type="EMBL" id="CM029040">
    <property type="protein sequence ID" value="KAG2633143.1"/>
    <property type="molecule type" value="Genomic_DNA"/>
</dbReference>
<organism evidence="2 3">
    <name type="scientific">Panicum virgatum</name>
    <name type="common">Blackwell switchgrass</name>
    <dbReference type="NCBI Taxonomy" id="38727"/>
    <lineage>
        <taxon>Eukaryota</taxon>
        <taxon>Viridiplantae</taxon>
        <taxon>Streptophyta</taxon>
        <taxon>Embryophyta</taxon>
        <taxon>Tracheophyta</taxon>
        <taxon>Spermatophyta</taxon>
        <taxon>Magnoliopsida</taxon>
        <taxon>Liliopsida</taxon>
        <taxon>Poales</taxon>
        <taxon>Poaceae</taxon>
        <taxon>PACMAD clade</taxon>
        <taxon>Panicoideae</taxon>
        <taxon>Panicodae</taxon>
        <taxon>Paniceae</taxon>
        <taxon>Panicinae</taxon>
        <taxon>Panicum</taxon>
        <taxon>Panicum sect. Hiantes</taxon>
    </lineage>
</organism>
<keyword evidence="3" id="KW-1185">Reference proteome</keyword>
<comment type="caution">
    <text evidence="2">The sequence shown here is derived from an EMBL/GenBank/DDBJ whole genome shotgun (WGS) entry which is preliminary data.</text>
</comment>
<feature type="compositionally biased region" description="Basic residues" evidence="1">
    <location>
        <begin position="98"/>
        <end position="125"/>
    </location>
</feature>
<protein>
    <submittedName>
        <fullName evidence="2">Uncharacterized protein</fullName>
    </submittedName>
</protein>
<dbReference type="Proteomes" id="UP000823388">
    <property type="component" value="Chromosome 2N"/>
</dbReference>
<feature type="region of interest" description="Disordered" evidence="1">
    <location>
        <begin position="42"/>
        <end position="161"/>
    </location>
</feature>
<feature type="compositionally biased region" description="Basic residues" evidence="1">
    <location>
        <begin position="134"/>
        <end position="161"/>
    </location>
</feature>